<name>A0A9P0BEK0_BRAAE</name>
<sequence length="269" mass="30161">MEDDSPEASIVEVDKSFSVSQPMPSTSSQSETSTSSASQSVPSTSSSVIYVPLSRRFKSKRSFPVSSYFHKSISAKKRDDIHKLLVSAIVKNYLAFQIVESKEFKTLLSALNPAYELPSRKTVSKTIDSWTSISNESYVSVTAHFIDSDITFKCYLWDCLNYSESHSADKLATLLRSVAEECKIGNKIEAVVTDNAANVVFKARRHYTLELDLFYRILETKDALLSTIAIHYPNVDTLTSDDIVTLQKCYEVLNVFLKISQKKLAAKHK</sequence>
<accession>A0A9P0BEK0</accession>
<dbReference type="AlphaFoldDB" id="A0A9P0BEK0"/>
<dbReference type="OrthoDB" id="1607513at2759"/>
<proteinExistence type="predicted"/>
<evidence type="ECO:0000313" key="2">
    <source>
        <dbReference type="EMBL" id="CAH0560423.1"/>
    </source>
</evidence>
<dbReference type="PANTHER" id="PTHR46169">
    <property type="entry name" value="DNA REPLICATION-RELATED ELEMENT FACTOR, ISOFORM A"/>
    <property type="match status" value="1"/>
</dbReference>
<keyword evidence="3" id="KW-1185">Reference proteome</keyword>
<dbReference type="SUPFAM" id="SSF140996">
    <property type="entry name" value="Hermes dimerisation domain"/>
    <property type="match status" value="1"/>
</dbReference>
<dbReference type="GO" id="GO:0006357">
    <property type="term" value="P:regulation of transcription by RNA polymerase II"/>
    <property type="evidence" value="ECO:0007669"/>
    <property type="project" value="TreeGrafter"/>
</dbReference>
<dbReference type="SUPFAM" id="SSF53098">
    <property type="entry name" value="Ribonuclease H-like"/>
    <property type="match status" value="1"/>
</dbReference>
<feature type="region of interest" description="Disordered" evidence="1">
    <location>
        <begin position="1"/>
        <end position="42"/>
    </location>
</feature>
<reference evidence="2" key="1">
    <citation type="submission" date="2021-12" db="EMBL/GenBank/DDBJ databases">
        <authorList>
            <person name="King R."/>
        </authorList>
    </citation>
    <scope>NUCLEOTIDE SEQUENCE</scope>
</reference>
<dbReference type="PANTHER" id="PTHR46169:SF29">
    <property type="entry name" value="DNA REPLICATION-RELATED ELEMENT FACTOR, ISOFORM A"/>
    <property type="match status" value="1"/>
</dbReference>
<evidence type="ECO:0000313" key="3">
    <source>
        <dbReference type="Proteomes" id="UP001154078"/>
    </source>
</evidence>
<evidence type="ECO:0000256" key="1">
    <source>
        <dbReference type="SAM" id="MobiDB-lite"/>
    </source>
</evidence>
<dbReference type="InterPro" id="IPR012337">
    <property type="entry name" value="RNaseH-like_sf"/>
</dbReference>
<dbReference type="InterPro" id="IPR052717">
    <property type="entry name" value="Vacuolar_transposase_reg"/>
</dbReference>
<organism evidence="2 3">
    <name type="scientific">Brassicogethes aeneus</name>
    <name type="common">Rape pollen beetle</name>
    <name type="synonym">Meligethes aeneus</name>
    <dbReference type="NCBI Taxonomy" id="1431903"/>
    <lineage>
        <taxon>Eukaryota</taxon>
        <taxon>Metazoa</taxon>
        <taxon>Ecdysozoa</taxon>
        <taxon>Arthropoda</taxon>
        <taxon>Hexapoda</taxon>
        <taxon>Insecta</taxon>
        <taxon>Pterygota</taxon>
        <taxon>Neoptera</taxon>
        <taxon>Endopterygota</taxon>
        <taxon>Coleoptera</taxon>
        <taxon>Polyphaga</taxon>
        <taxon>Cucujiformia</taxon>
        <taxon>Nitidulidae</taxon>
        <taxon>Meligethinae</taxon>
        <taxon>Brassicogethes</taxon>
    </lineage>
</organism>
<evidence type="ECO:0008006" key="4">
    <source>
        <dbReference type="Google" id="ProtNLM"/>
    </source>
</evidence>
<feature type="compositionally biased region" description="Low complexity" evidence="1">
    <location>
        <begin position="16"/>
        <end position="42"/>
    </location>
</feature>
<dbReference type="GO" id="GO:0005634">
    <property type="term" value="C:nucleus"/>
    <property type="evidence" value="ECO:0007669"/>
    <property type="project" value="TreeGrafter"/>
</dbReference>
<dbReference type="Proteomes" id="UP001154078">
    <property type="component" value="Chromosome 7"/>
</dbReference>
<dbReference type="EMBL" id="OV121138">
    <property type="protein sequence ID" value="CAH0560423.1"/>
    <property type="molecule type" value="Genomic_DNA"/>
</dbReference>
<gene>
    <name evidence="2" type="ORF">MELIAE_LOCUS10176</name>
</gene>
<protein>
    <recommendedName>
        <fullName evidence="4">DUF659 domain-containing protein</fullName>
    </recommendedName>
</protein>